<proteinExistence type="inferred from homology"/>
<dbReference type="FunFam" id="3.40.190.290:FF:000001">
    <property type="entry name" value="Transcriptional regulator, LysR family"/>
    <property type="match status" value="1"/>
</dbReference>
<dbReference type="InterPro" id="IPR005119">
    <property type="entry name" value="LysR_subst-bd"/>
</dbReference>
<dbReference type="Pfam" id="PF03466">
    <property type="entry name" value="LysR_substrate"/>
    <property type="match status" value="1"/>
</dbReference>
<evidence type="ECO:0000259" key="5">
    <source>
        <dbReference type="PROSITE" id="PS50931"/>
    </source>
</evidence>
<dbReference type="InterPro" id="IPR058163">
    <property type="entry name" value="LysR-type_TF_proteobact-type"/>
</dbReference>
<keyword evidence="3" id="KW-0238">DNA-binding</keyword>
<dbReference type="Proteomes" id="UP000494214">
    <property type="component" value="Unassembled WGS sequence"/>
</dbReference>
<dbReference type="AlphaFoldDB" id="A0A6S6ZWG9"/>
<name>A0A6S6ZWG9_9BURK</name>
<dbReference type="RefSeq" id="WP_246282845.1">
    <property type="nucleotide sequence ID" value="NZ_CADIJM010000003.1"/>
</dbReference>
<dbReference type="PROSITE" id="PS50931">
    <property type="entry name" value="HTH_LYSR"/>
    <property type="match status" value="1"/>
</dbReference>
<dbReference type="FunFam" id="1.10.10.10:FF:000001">
    <property type="entry name" value="LysR family transcriptional regulator"/>
    <property type="match status" value="1"/>
</dbReference>
<protein>
    <submittedName>
        <fullName evidence="6">HTH-type transcriptional regulator DmlR</fullName>
    </submittedName>
</protein>
<dbReference type="InterPro" id="IPR036388">
    <property type="entry name" value="WH-like_DNA-bd_sf"/>
</dbReference>
<keyword evidence="7" id="KW-1185">Reference proteome</keyword>
<dbReference type="PANTHER" id="PTHR30537:SF5">
    <property type="entry name" value="HTH-TYPE TRANSCRIPTIONAL ACTIVATOR TTDR-RELATED"/>
    <property type="match status" value="1"/>
</dbReference>
<dbReference type="Gene3D" id="1.10.10.10">
    <property type="entry name" value="Winged helix-like DNA-binding domain superfamily/Winged helix DNA-binding domain"/>
    <property type="match status" value="1"/>
</dbReference>
<dbReference type="Gene3D" id="3.40.190.290">
    <property type="match status" value="1"/>
</dbReference>
<feature type="domain" description="HTH lysR-type" evidence="5">
    <location>
        <begin position="1"/>
        <end position="59"/>
    </location>
</feature>
<dbReference type="EMBL" id="CADIJM010000003">
    <property type="protein sequence ID" value="CAB3694280.1"/>
    <property type="molecule type" value="Genomic_DNA"/>
</dbReference>
<dbReference type="CDD" id="cd08422">
    <property type="entry name" value="PBP2_CrgA_like"/>
    <property type="match status" value="1"/>
</dbReference>
<dbReference type="SUPFAM" id="SSF53850">
    <property type="entry name" value="Periplasmic binding protein-like II"/>
    <property type="match status" value="1"/>
</dbReference>
<dbReference type="SUPFAM" id="SSF46785">
    <property type="entry name" value="Winged helix' DNA-binding domain"/>
    <property type="match status" value="1"/>
</dbReference>
<reference evidence="6 7" key="1">
    <citation type="submission" date="2020-04" db="EMBL/GenBank/DDBJ databases">
        <authorList>
            <person name="De Canck E."/>
        </authorList>
    </citation>
    <scope>NUCLEOTIDE SEQUENCE [LARGE SCALE GENOMIC DNA]</scope>
    <source>
        <strain evidence="6 7">LMG 26690</strain>
    </source>
</reference>
<evidence type="ECO:0000256" key="3">
    <source>
        <dbReference type="ARBA" id="ARBA00023125"/>
    </source>
</evidence>
<gene>
    <name evidence="6" type="primary">dmlR_5</name>
    <name evidence="6" type="ORF">LMG26690_02276</name>
</gene>
<dbReference type="InterPro" id="IPR000847">
    <property type="entry name" value="LysR_HTH_N"/>
</dbReference>
<keyword evidence="4" id="KW-0804">Transcription</keyword>
<dbReference type="GO" id="GO:0003700">
    <property type="term" value="F:DNA-binding transcription factor activity"/>
    <property type="evidence" value="ECO:0007669"/>
    <property type="project" value="InterPro"/>
</dbReference>
<evidence type="ECO:0000256" key="1">
    <source>
        <dbReference type="ARBA" id="ARBA00009437"/>
    </source>
</evidence>
<keyword evidence="2" id="KW-0805">Transcription regulation</keyword>
<dbReference type="GO" id="GO:0003677">
    <property type="term" value="F:DNA binding"/>
    <property type="evidence" value="ECO:0007669"/>
    <property type="project" value="UniProtKB-KW"/>
</dbReference>
<dbReference type="InterPro" id="IPR036390">
    <property type="entry name" value="WH_DNA-bd_sf"/>
</dbReference>
<evidence type="ECO:0000256" key="2">
    <source>
        <dbReference type="ARBA" id="ARBA00023015"/>
    </source>
</evidence>
<evidence type="ECO:0000313" key="6">
    <source>
        <dbReference type="EMBL" id="CAB3694280.1"/>
    </source>
</evidence>
<sequence>MDTHTAMQTYAKVVELGSFAAAADKMGQARSVVTRQIAYLEQKYGVRLLNRTTRKLSMTDAGRAFYDRVRPILAEVADLELSLQAEGQRPSGRLRVSAPVSFGILHLGPAIAEYLQRYPDVVIDLDLNDRVVDLVEDGYDVAVRIGPLVDSSLVARPLAPQQLLVCAAPSYLERHGAPAVPEDLKQHRCLHYAYASTGNEWHFEKDGVTHLVRVNAALRANNGDVLRTAALAGHGIILQPEFLVGDDIRAGRLTALLTGYAHTPISMVAVYPHRRFLSPKVRSFVEHLEARFGSPAPTPPARRATTRRSR</sequence>
<evidence type="ECO:0000256" key="4">
    <source>
        <dbReference type="ARBA" id="ARBA00023163"/>
    </source>
</evidence>
<evidence type="ECO:0000313" key="7">
    <source>
        <dbReference type="Proteomes" id="UP000494214"/>
    </source>
</evidence>
<dbReference type="Pfam" id="PF00126">
    <property type="entry name" value="HTH_1"/>
    <property type="match status" value="1"/>
</dbReference>
<comment type="similarity">
    <text evidence="1">Belongs to the LysR transcriptional regulatory family.</text>
</comment>
<accession>A0A6S6ZWG9</accession>
<dbReference type="PANTHER" id="PTHR30537">
    <property type="entry name" value="HTH-TYPE TRANSCRIPTIONAL REGULATOR"/>
    <property type="match status" value="1"/>
</dbReference>
<organism evidence="6 7">
    <name type="scientific">Achromobacter animicus</name>
    <dbReference type="NCBI Taxonomy" id="1389935"/>
    <lineage>
        <taxon>Bacteria</taxon>
        <taxon>Pseudomonadati</taxon>
        <taxon>Pseudomonadota</taxon>
        <taxon>Betaproteobacteria</taxon>
        <taxon>Burkholderiales</taxon>
        <taxon>Alcaligenaceae</taxon>
        <taxon>Achromobacter</taxon>
    </lineage>
</organism>